<dbReference type="EMBL" id="GECU01033018">
    <property type="protein sequence ID" value="JAS74688.1"/>
    <property type="molecule type" value="Transcribed_RNA"/>
</dbReference>
<evidence type="ECO:0000313" key="3">
    <source>
        <dbReference type="EMBL" id="JAS74688.1"/>
    </source>
</evidence>
<evidence type="ECO:0000256" key="2">
    <source>
        <dbReference type="SAM" id="SignalP"/>
    </source>
</evidence>
<feature type="compositionally biased region" description="Polar residues" evidence="1">
    <location>
        <begin position="64"/>
        <end position="86"/>
    </location>
</feature>
<keyword evidence="2" id="KW-0732">Signal</keyword>
<dbReference type="AlphaFoldDB" id="A0A1B6HJ55"/>
<feature type="signal peptide" evidence="2">
    <location>
        <begin position="1"/>
        <end position="18"/>
    </location>
</feature>
<accession>A0A1B6HJ55</accession>
<feature type="compositionally biased region" description="Low complexity" evidence="1">
    <location>
        <begin position="90"/>
        <end position="104"/>
    </location>
</feature>
<feature type="region of interest" description="Disordered" evidence="1">
    <location>
        <begin position="44"/>
        <end position="107"/>
    </location>
</feature>
<feature type="chain" id="PRO_5008584370" evidence="2">
    <location>
        <begin position="19"/>
        <end position="147"/>
    </location>
</feature>
<name>A0A1B6HJ55_9HEMI</name>
<proteinExistence type="predicted"/>
<organism evidence="3">
    <name type="scientific">Homalodisca liturata</name>
    <dbReference type="NCBI Taxonomy" id="320908"/>
    <lineage>
        <taxon>Eukaryota</taxon>
        <taxon>Metazoa</taxon>
        <taxon>Ecdysozoa</taxon>
        <taxon>Arthropoda</taxon>
        <taxon>Hexapoda</taxon>
        <taxon>Insecta</taxon>
        <taxon>Pterygota</taxon>
        <taxon>Neoptera</taxon>
        <taxon>Paraneoptera</taxon>
        <taxon>Hemiptera</taxon>
        <taxon>Auchenorrhyncha</taxon>
        <taxon>Membracoidea</taxon>
        <taxon>Cicadellidae</taxon>
        <taxon>Cicadellinae</taxon>
        <taxon>Proconiini</taxon>
        <taxon>Homalodisca</taxon>
    </lineage>
</organism>
<protein>
    <submittedName>
        <fullName evidence="3">Uncharacterized protein</fullName>
    </submittedName>
</protein>
<evidence type="ECO:0000256" key="1">
    <source>
        <dbReference type="SAM" id="MobiDB-lite"/>
    </source>
</evidence>
<gene>
    <name evidence="3" type="ORF">g.53985</name>
</gene>
<sequence>MPWPLVLIATIIATGSCGLTNTQPPGEGVAAAEDTDAPEIEAAVYGKDTNTTDDLDERELDPVTLNSNNSFSDSGYLINGTSSNEVSRMESSTNEVPSNSSSKESVSKESSDVQAHLLAAKCMGSLLLFYFVTCLYLASRAGPLVVH</sequence>
<reference evidence="3" key="1">
    <citation type="submission" date="2015-11" db="EMBL/GenBank/DDBJ databases">
        <title>De novo transcriptome assembly of four potential Pierce s Disease insect vectors from Arizona vineyards.</title>
        <authorList>
            <person name="Tassone E.E."/>
        </authorList>
    </citation>
    <scope>NUCLEOTIDE SEQUENCE</scope>
</reference>